<dbReference type="PANTHER" id="PTHR10026">
    <property type="entry name" value="CYCLIN"/>
    <property type="match status" value="1"/>
</dbReference>
<dbReference type="PIRSF" id="PIRSF036580">
    <property type="entry name" value="Cyclin_L"/>
    <property type="match status" value="1"/>
</dbReference>
<dbReference type="GO" id="GO:0006357">
    <property type="term" value="P:regulation of transcription by RNA polymerase II"/>
    <property type="evidence" value="ECO:0007669"/>
    <property type="project" value="InterPro"/>
</dbReference>
<accession>A0A914E7B8</accession>
<dbReference type="InterPro" id="IPR043198">
    <property type="entry name" value="Cyclin/Ssn8"/>
</dbReference>
<keyword evidence="4" id="KW-1185">Reference proteome</keyword>
<feature type="domain" description="Cyclin-like" evidence="3">
    <location>
        <begin position="221"/>
        <end position="308"/>
    </location>
</feature>
<evidence type="ECO:0000256" key="1">
    <source>
        <dbReference type="ARBA" id="ARBA00023127"/>
    </source>
</evidence>
<dbReference type="Gene3D" id="1.10.472.10">
    <property type="entry name" value="Cyclin-like"/>
    <property type="match status" value="2"/>
</dbReference>
<dbReference type="InterPro" id="IPR036915">
    <property type="entry name" value="Cyclin-like_sf"/>
</dbReference>
<keyword evidence="1 2" id="KW-0195">Cyclin</keyword>
<organism evidence="4 5">
    <name type="scientific">Acrobeloides nanus</name>
    <dbReference type="NCBI Taxonomy" id="290746"/>
    <lineage>
        <taxon>Eukaryota</taxon>
        <taxon>Metazoa</taxon>
        <taxon>Ecdysozoa</taxon>
        <taxon>Nematoda</taxon>
        <taxon>Chromadorea</taxon>
        <taxon>Rhabditida</taxon>
        <taxon>Tylenchina</taxon>
        <taxon>Cephalobomorpha</taxon>
        <taxon>Cephaloboidea</taxon>
        <taxon>Cephalobidae</taxon>
        <taxon>Acrobeloides</taxon>
    </lineage>
</organism>
<dbReference type="CDD" id="cd20532">
    <property type="entry name" value="CYCLIN_CCNL_rpt1"/>
    <property type="match status" value="1"/>
</dbReference>
<dbReference type="SMART" id="SM00385">
    <property type="entry name" value="CYCLIN"/>
    <property type="match status" value="2"/>
</dbReference>
<proteinExistence type="inferred from homology"/>
<dbReference type="GO" id="GO:0016538">
    <property type="term" value="F:cyclin-dependent protein serine/threonine kinase regulator activity"/>
    <property type="evidence" value="ECO:0007669"/>
    <property type="project" value="InterPro"/>
</dbReference>
<dbReference type="Proteomes" id="UP000887540">
    <property type="component" value="Unplaced"/>
</dbReference>
<dbReference type="Pfam" id="PF21797">
    <property type="entry name" value="CycT2-like_C"/>
    <property type="match status" value="1"/>
</dbReference>
<evidence type="ECO:0000313" key="4">
    <source>
        <dbReference type="Proteomes" id="UP000887540"/>
    </source>
</evidence>
<protein>
    <submittedName>
        <fullName evidence="5">Cyclin-like domain-containing protein</fullName>
    </submittedName>
</protein>
<reference evidence="5" key="1">
    <citation type="submission" date="2022-11" db="UniProtKB">
        <authorList>
            <consortium name="WormBaseParasite"/>
        </authorList>
    </citation>
    <scope>IDENTIFICATION</scope>
</reference>
<sequence>MAEAVIDTSVVEAKLSESTLVENDEELVASQNASLDDIMSKIKVSTFGLKRNYSSIDISADKWLLTMDPKSLEKLSNSPSLADGLDAETEQDLRYLGCELIQAGSILLKLPQTASATGQILYQRFYYQKSFVRCNFEHHLIACLLLASKIEEAPRRPRDVINVYNRLKQLHRRRHSSNLNAKLEPLVLDAKYVTLKNNVIKAERRILNTLGFVVHVHHPHKLIYAYLHTLQVIDNKELLQKAWSYMNDGLRTDIFLRYKPETIACSCIYLAARTIENPVPLPKDPYPWYELYDASDRDVKTISEILMRLYQRVKTFRAMKAGCVSN</sequence>
<evidence type="ECO:0000256" key="2">
    <source>
        <dbReference type="RuleBase" id="RU000383"/>
    </source>
</evidence>
<dbReference type="WBParaSite" id="ACRNAN_scaffold5923.g7263.t1">
    <property type="protein sequence ID" value="ACRNAN_scaffold5923.g7263.t1"/>
    <property type="gene ID" value="ACRNAN_scaffold5923.g7263"/>
</dbReference>
<dbReference type="InterPro" id="IPR013763">
    <property type="entry name" value="Cyclin-like_dom"/>
</dbReference>
<dbReference type="InterPro" id="IPR006671">
    <property type="entry name" value="Cyclin_N"/>
</dbReference>
<comment type="similarity">
    <text evidence="2">Belongs to the cyclin family.</text>
</comment>
<dbReference type="FunFam" id="1.10.472.10:FF:000031">
    <property type="entry name" value="cyclin-L1-1-like isoform X1"/>
    <property type="match status" value="1"/>
</dbReference>
<dbReference type="SUPFAM" id="SSF47954">
    <property type="entry name" value="Cyclin-like"/>
    <property type="match status" value="2"/>
</dbReference>
<evidence type="ECO:0000259" key="3">
    <source>
        <dbReference type="SMART" id="SM00385"/>
    </source>
</evidence>
<name>A0A914E7B8_9BILA</name>
<dbReference type="Pfam" id="PF00134">
    <property type="entry name" value="Cyclin_N"/>
    <property type="match status" value="1"/>
</dbReference>
<evidence type="ECO:0000313" key="5">
    <source>
        <dbReference type="WBParaSite" id="ACRNAN_scaffold5923.g7263.t1"/>
    </source>
</evidence>
<dbReference type="CDD" id="cd20533">
    <property type="entry name" value="CYCLIN_CCNL_rpt2"/>
    <property type="match status" value="1"/>
</dbReference>
<feature type="domain" description="Cyclin-like" evidence="3">
    <location>
        <begin position="99"/>
        <end position="208"/>
    </location>
</feature>
<dbReference type="AlphaFoldDB" id="A0A914E7B8"/>